<dbReference type="OrthoDB" id="3532893at2"/>
<feature type="chain" id="PRO_5011474273" description="PknH-like extracellular domain-containing protein" evidence="1">
    <location>
        <begin position="25"/>
        <end position="214"/>
    </location>
</feature>
<evidence type="ECO:0000313" key="3">
    <source>
        <dbReference type="Proteomes" id="UP000198953"/>
    </source>
</evidence>
<dbReference type="Proteomes" id="UP000198953">
    <property type="component" value="Unassembled WGS sequence"/>
</dbReference>
<proteinExistence type="predicted"/>
<evidence type="ECO:0000256" key="1">
    <source>
        <dbReference type="SAM" id="SignalP"/>
    </source>
</evidence>
<gene>
    <name evidence="2" type="ORF">SAMN05660976_04113</name>
</gene>
<reference evidence="2 3" key="1">
    <citation type="submission" date="2016-10" db="EMBL/GenBank/DDBJ databases">
        <authorList>
            <person name="de Groot N.N."/>
        </authorList>
    </citation>
    <scope>NUCLEOTIDE SEQUENCE [LARGE SCALE GENOMIC DNA]</scope>
    <source>
        <strain evidence="2 3">DSM 43357</strain>
    </source>
</reference>
<evidence type="ECO:0000313" key="2">
    <source>
        <dbReference type="EMBL" id="SEM07585.1"/>
    </source>
</evidence>
<protein>
    <recommendedName>
        <fullName evidence="4">PknH-like extracellular domain-containing protein</fullName>
    </recommendedName>
</protein>
<keyword evidence="3" id="KW-1185">Reference proteome</keyword>
<organism evidence="2 3">
    <name type="scientific">Nonomuraea pusilla</name>
    <dbReference type="NCBI Taxonomy" id="46177"/>
    <lineage>
        <taxon>Bacteria</taxon>
        <taxon>Bacillati</taxon>
        <taxon>Actinomycetota</taxon>
        <taxon>Actinomycetes</taxon>
        <taxon>Streptosporangiales</taxon>
        <taxon>Streptosporangiaceae</taxon>
        <taxon>Nonomuraea</taxon>
    </lineage>
</organism>
<evidence type="ECO:0008006" key="4">
    <source>
        <dbReference type="Google" id="ProtNLM"/>
    </source>
</evidence>
<name>A0A1H7VF75_9ACTN</name>
<keyword evidence="1" id="KW-0732">Signal</keyword>
<accession>A0A1H7VF75</accession>
<dbReference type="RefSeq" id="WP_091102178.1">
    <property type="nucleotide sequence ID" value="NZ_FOBF01000009.1"/>
</dbReference>
<dbReference type="AlphaFoldDB" id="A0A1H7VF75"/>
<feature type="signal peptide" evidence="1">
    <location>
        <begin position="1"/>
        <end position="24"/>
    </location>
</feature>
<dbReference type="EMBL" id="FOBF01000009">
    <property type="protein sequence ID" value="SEM07585.1"/>
    <property type="molecule type" value="Genomic_DNA"/>
</dbReference>
<sequence>MRTALRPIVAACVAATALAGGAHAAEAATKIPTGFLTYENASARSAVEFGETRWKVSDARTAQLLVNPCGARKTADAGRVAARTVTSSGDNDAGNDEQLVLYRSEALARQAMKGIRDALATCKGASDAARTVRRGQAASIGDEALRVIVQSTLAEGPGGGERSVVARRGSALIIYRVHTTYDPAKTGFRRADFKRQEKDAKALAGKVCGLPGVC</sequence>